<feature type="signal peptide" evidence="9">
    <location>
        <begin position="1"/>
        <end position="24"/>
    </location>
</feature>
<dbReference type="GO" id="GO:0080155">
    <property type="term" value="P:regulation of double fertilization forming a zygote and endosperm"/>
    <property type="evidence" value="ECO:0007669"/>
    <property type="project" value="UniProtKB-ARBA"/>
</dbReference>
<accession>A0A2I0LFA4</accession>
<dbReference type="InterPro" id="IPR044711">
    <property type="entry name" value="EC11-15"/>
</dbReference>
<proteinExistence type="inferred from homology"/>
<keyword evidence="12" id="KW-1185">Reference proteome</keyword>
<keyword evidence="5" id="KW-0278">Fertilization</keyword>
<evidence type="ECO:0000256" key="4">
    <source>
        <dbReference type="ARBA" id="ARBA00022729"/>
    </source>
</evidence>
<comment type="caution">
    <text evidence="11">The sequence shown here is derived from an EMBL/GenBank/DDBJ whole genome shotgun (WGS) entry which is preliminary data.</text>
</comment>
<dbReference type="AlphaFoldDB" id="A0A2I0LFA4"/>
<feature type="domain" description="Prolamin-like" evidence="10">
    <location>
        <begin position="59"/>
        <end position="123"/>
    </location>
</feature>
<organism evidence="11 12">
    <name type="scientific">Punica granatum</name>
    <name type="common">Pomegranate</name>
    <dbReference type="NCBI Taxonomy" id="22663"/>
    <lineage>
        <taxon>Eukaryota</taxon>
        <taxon>Viridiplantae</taxon>
        <taxon>Streptophyta</taxon>
        <taxon>Embryophyta</taxon>
        <taxon>Tracheophyta</taxon>
        <taxon>Spermatophyta</taxon>
        <taxon>Magnoliopsida</taxon>
        <taxon>eudicotyledons</taxon>
        <taxon>Gunneridae</taxon>
        <taxon>Pentapetalae</taxon>
        <taxon>rosids</taxon>
        <taxon>malvids</taxon>
        <taxon>Myrtales</taxon>
        <taxon>Lythraceae</taxon>
        <taxon>Punica</taxon>
    </lineage>
</organism>
<evidence type="ECO:0000259" key="10">
    <source>
        <dbReference type="Pfam" id="PF05617"/>
    </source>
</evidence>
<dbReference type="GO" id="GO:2000008">
    <property type="term" value="P:regulation of protein localization to cell surface"/>
    <property type="evidence" value="ECO:0007669"/>
    <property type="project" value="UniProtKB-ARBA"/>
</dbReference>
<dbReference type="PANTHER" id="PTHR35293:SF10">
    <property type="entry name" value="EGG CELL-SECRETED PROTEIN 1.2-RELATED"/>
    <property type="match status" value="1"/>
</dbReference>
<feature type="chain" id="PRO_5014122326" description="Prolamin-like domain-containing protein" evidence="9">
    <location>
        <begin position="25"/>
        <end position="139"/>
    </location>
</feature>
<comment type="similarity">
    <text evidence="8">Belongs to the plant egg cell-secreted peptide family.</text>
</comment>
<comment type="function">
    <text evidence="7">Involved in the regulation of gamete interactions during the double fertilization and to prevent multiple-pollen tube attraction; mediates the redistribution of the gamete fusogen HAP2/GCS1 to the cell surface after secretion upon sperm arrival.</text>
</comment>
<evidence type="ECO:0000256" key="9">
    <source>
        <dbReference type="SAM" id="SignalP"/>
    </source>
</evidence>
<evidence type="ECO:0000256" key="3">
    <source>
        <dbReference type="ARBA" id="ARBA00022525"/>
    </source>
</evidence>
<dbReference type="EMBL" id="PGOL01000010">
    <property type="protein sequence ID" value="PKI79340.1"/>
    <property type="molecule type" value="Genomic_DNA"/>
</dbReference>
<sequence length="139" mass="14326">MPTLDRSIILLITLFTCLASCTGAIRVIEAPPLPVATSNPGHSLAQRLEAAAGGATLVDCWDALVELKSCSNEIILFFLNGETSLGASCCAAVDIITRSCWPAMLTSLGFTPEEGNILRGYCDAKAAGPAPSPASSSSP</sequence>
<reference evidence="11 12" key="1">
    <citation type="submission" date="2017-11" db="EMBL/GenBank/DDBJ databases">
        <title>De-novo sequencing of pomegranate (Punica granatum L.) genome.</title>
        <authorList>
            <person name="Akparov Z."/>
            <person name="Amiraslanov A."/>
            <person name="Hajiyeva S."/>
            <person name="Abbasov M."/>
            <person name="Kaur K."/>
            <person name="Hamwieh A."/>
            <person name="Solovyev V."/>
            <person name="Salamov A."/>
            <person name="Braich B."/>
            <person name="Kosarev P."/>
            <person name="Mahmoud A."/>
            <person name="Hajiyev E."/>
            <person name="Babayeva S."/>
            <person name="Izzatullayeva V."/>
            <person name="Mammadov A."/>
            <person name="Mammadov A."/>
            <person name="Sharifova S."/>
            <person name="Ojaghi J."/>
            <person name="Eynullazada K."/>
            <person name="Bayramov B."/>
            <person name="Abdulazimova A."/>
            <person name="Shahmuradov I."/>
        </authorList>
    </citation>
    <scope>NUCLEOTIDE SEQUENCE [LARGE SCALE GENOMIC DNA]</scope>
    <source>
        <strain evidence="12">cv. AG2017</strain>
        <tissue evidence="11">Leaf</tissue>
    </source>
</reference>
<dbReference type="STRING" id="22663.A0A2I0LFA4"/>
<dbReference type="PANTHER" id="PTHR35293">
    <property type="entry name" value="EGG CELL-SECRETED PROTEIN 1.5"/>
    <property type="match status" value="1"/>
</dbReference>
<gene>
    <name evidence="11" type="ORF">CRG98_000285</name>
</gene>
<dbReference type="GO" id="GO:0009567">
    <property type="term" value="P:double fertilization forming a zygote and endosperm"/>
    <property type="evidence" value="ECO:0007669"/>
    <property type="project" value="InterPro"/>
</dbReference>
<evidence type="ECO:0000256" key="6">
    <source>
        <dbReference type="ARBA" id="ARBA00023329"/>
    </source>
</evidence>
<dbReference type="InterPro" id="IPR008502">
    <property type="entry name" value="Prolamin-like"/>
</dbReference>
<evidence type="ECO:0000313" key="11">
    <source>
        <dbReference type="EMBL" id="PKI79340.1"/>
    </source>
</evidence>
<keyword evidence="3" id="KW-0964">Secreted</keyword>
<dbReference type="Proteomes" id="UP000233551">
    <property type="component" value="Unassembled WGS sequence"/>
</dbReference>
<dbReference type="Pfam" id="PF05617">
    <property type="entry name" value="Prolamin_like"/>
    <property type="match status" value="1"/>
</dbReference>
<evidence type="ECO:0000256" key="1">
    <source>
        <dbReference type="ARBA" id="ARBA00004541"/>
    </source>
</evidence>
<evidence type="ECO:0000256" key="5">
    <source>
        <dbReference type="ARBA" id="ARBA00023279"/>
    </source>
</evidence>
<name>A0A2I0LFA4_PUNGR</name>
<comment type="subcellular location">
    <subcellularLocation>
        <location evidence="1">Cytoplasmic vesicle</location>
    </subcellularLocation>
    <subcellularLocation>
        <location evidence="2">Secreted</location>
    </subcellularLocation>
</comment>
<evidence type="ECO:0000256" key="7">
    <source>
        <dbReference type="ARBA" id="ARBA00034457"/>
    </source>
</evidence>
<dbReference type="GO" id="GO:0005576">
    <property type="term" value="C:extracellular region"/>
    <property type="evidence" value="ECO:0007669"/>
    <property type="project" value="UniProtKB-SubCell"/>
</dbReference>
<protein>
    <recommendedName>
        <fullName evidence="10">Prolamin-like domain-containing protein</fullName>
    </recommendedName>
</protein>
<keyword evidence="4 9" id="KW-0732">Signal</keyword>
<dbReference type="GO" id="GO:0031410">
    <property type="term" value="C:cytoplasmic vesicle"/>
    <property type="evidence" value="ECO:0007669"/>
    <property type="project" value="UniProtKB-SubCell"/>
</dbReference>
<evidence type="ECO:0000256" key="8">
    <source>
        <dbReference type="ARBA" id="ARBA00034484"/>
    </source>
</evidence>
<evidence type="ECO:0000256" key="2">
    <source>
        <dbReference type="ARBA" id="ARBA00004613"/>
    </source>
</evidence>
<keyword evidence="6" id="KW-0968">Cytoplasmic vesicle</keyword>
<evidence type="ECO:0000313" key="12">
    <source>
        <dbReference type="Proteomes" id="UP000233551"/>
    </source>
</evidence>